<dbReference type="InterPro" id="IPR000436">
    <property type="entry name" value="Sushi_SCR_CCP_dom"/>
</dbReference>
<protein>
    <recommendedName>
        <fullName evidence="8">Sushi domain-containing protein</fullName>
    </recommendedName>
</protein>
<feature type="chain" id="PRO_5041218714" description="Sushi domain-containing protein" evidence="7">
    <location>
        <begin position="20"/>
        <end position="1153"/>
    </location>
</feature>
<dbReference type="PANTHER" id="PTHR19325">
    <property type="entry name" value="COMPLEMENT COMPONENT-RELATED SUSHI DOMAIN-CONTAINING"/>
    <property type="match status" value="1"/>
</dbReference>
<keyword evidence="1 5" id="KW-0768">Sushi</keyword>
<feature type="disulfide bond" evidence="5">
    <location>
        <begin position="574"/>
        <end position="601"/>
    </location>
</feature>
<feature type="domain" description="Sushi" evidence="8">
    <location>
        <begin position="618"/>
        <end position="679"/>
    </location>
</feature>
<keyword evidence="7" id="KW-0732">Signal</keyword>
<proteinExistence type="predicted"/>
<evidence type="ECO:0000256" key="2">
    <source>
        <dbReference type="ARBA" id="ARBA00022737"/>
    </source>
</evidence>
<dbReference type="Proteomes" id="UP001175271">
    <property type="component" value="Unassembled WGS sequence"/>
</dbReference>
<feature type="domain" description="Sushi" evidence="8">
    <location>
        <begin position="1010"/>
        <end position="1073"/>
    </location>
</feature>
<keyword evidence="10" id="KW-1185">Reference proteome</keyword>
<keyword evidence="3 5" id="KW-1015">Disulfide bond</keyword>
<gene>
    <name evidence="9" type="ORF">QR680_007428</name>
</gene>
<evidence type="ECO:0000256" key="5">
    <source>
        <dbReference type="PROSITE-ProRule" id="PRU00302"/>
    </source>
</evidence>
<dbReference type="PROSITE" id="PS50923">
    <property type="entry name" value="SUSHI"/>
    <property type="match status" value="10"/>
</dbReference>
<feature type="disulfide bond" evidence="5">
    <location>
        <begin position="395"/>
        <end position="438"/>
    </location>
</feature>
<feature type="domain" description="Sushi" evidence="8">
    <location>
        <begin position="539"/>
        <end position="603"/>
    </location>
</feature>
<evidence type="ECO:0000256" key="1">
    <source>
        <dbReference type="ARBA" id="ARBA00022659"/>
    </source>
</evidence>
<keyword evidence="4" id="KW-0325">Glycoprotein</keyword>
<evidence type="ECO:0000256" key="7">
    <source>
        <dbReference type="SAM" id="SignalP"/>
    </source>
</evidence>
<evidence type="ECO:0000259" key="8">
    <source>
        <dbReference type="PROSITE" id="PS50923"/>
    </source>
</evidence>
<accession>A0AA39IFM0</accession>
<organism evidence="9 10">
    <name type="scientific">Steinernema hermaphroditum</name>
    <dbReference type="NCBI Taxonomy" id="289476"/>
    <lineage>
        <taxon>Eukaryota</taxon>
        <taxon>Metazoa</taxon>
        <taxon>Ecdysozoa</taxon>
        <taxon>Nematoda</taxon>
        <taxon>Chromadorea</taxon>
        <taxon>Rhabditida</taxon>
        <taxon>Tylenchina</taxon>
        <taxon>Panagrolaimomorpha</taxon>
        <taxon>Strongyloidoidea</taxon>
        <taxon>Steinernematidae</taxon>
        <taxon>Steinernema</taxon>
    </lineage>
</organism>
<reference evidence="9" key="1">
    <citation type="submission" date="2023-06" db="EMBL/GenBank/DDBJ databases">
        <title>Genomic analysis of the entomopathogenic nematode Steinernema hermaphroditum.</title>
        <authorList>
            <person name="Schwarz E.M."/>
            <person name="Heppert J.K."/>
            <person name="Baniya A."/>
            <person name="Schwartz H.T."/>
            <person name="Tan C.-H."/>
            <person name="Antoshechkin I."/>
            <person name="Sternberg P.W."/>
            <person name="Goodrich-Blair H."/>
            <person name="Dillman A.R."/>
        </authorList>
    </citation>
    <scope>NUCLEOTIDE SEQUENCE</scope>
    <source>
        <strain evidence="9">PS9179</strain>
        <tissue evidence="9">Whole animal</tissue>
    </source>
</reference>
<feature type="domain" description="Sushi" evidence="8">
    <location>
        <begin position="1082"/>
        <end position="1146"/>
    </location>
</feature>
<comment type="caution">
    <text evidence="5">Lacks conserved residue(s) required for the propagation of feature annotation.</text>
</comment>
<feature type="domain" description="Sushi" evidence="8">
    <location>
        <begin position="695"/>
        <end position="759"/>
    </location>
</feature>
<dbReference type="Pfam" id="PF00084">
    <property type="entry name" value="Sushi"/>
    <property type="match status" value="11"/>
</dbReference>
<dbReference type="CDD" id="cd00033">
    <property type="entry name" value="CCP"/>
    <property type="match status" value="8"/>
</dbReference>
<feature type="domain" description="Sushi" evidence="8">
    <location>
        <begin position="99"/>
        <end position="158"/>
    </location>
</feature>
<evidence type="ECO:0000256" key="6">
    <source>
        <dbReference type="SAM" id="MobiDB-lite"/>
    </source>
</evidence>
<name>A0AA39IFM0_9BILA</name>
<dbReference type="Gene3D" id="2.10.70.10">
    <property type="entry name" value="Complement Module, domain 1"/>
    <property type="match status" value="12"/>
</dbReference>
<dbReference type="SMART" id="SM00032">
    <property type="entry name" value="CCP"/>
    <property type="match status" value="15"/>
</dbReference>
<feature type="domain" description="Sushi" evidence="8">
    <location>
        <begin position="316"/>
        <end position="379"/>
    </location>
</feature>
<comment type="caution">
    <text evidence="9">The sequence shown here is derived from an EMBL/GenBank/DDBJ whole genome shotgun (WGS) entry which is preliminary data.</text>
</comment>
<feature type="region of interest" description="Disordered" evidence="6">
    <location>
        <begin position="224"/>
        <end position="245"/>
    </location>
</feature>
<dbReference type="InterPro" id="IPR035976">
    <property type="entry name" value="Sushi/SCR/CCP_sf"/>
</dbReference>
<dbReference type="SUPFAM" id="SSF57535">
    <property type="entry name" value="Complement control module/SCR domain"/>
    <property type="match status" value="10"/>
</dbReference>
<dbReference type="AlphaFoldDB" id="A0AA39IFM0"/>
<feature type="domain" description="Sushi" evidence="8">
    <location>
        <begin position="162"/>
        <end position="225"/>
    </location>
</feature>
<dbReference type="InterPro" id="IPR050350">
    <property type="entry name" value="Compl-Cell_Adhes-Reg"/>
</dbReference>
<feature type="domain" description="Sushi" evidence="8">
    <location>
        <begin position="393"/>
        <end position="452"/>
    </location>
</feature>
<keyword evidence="2" id="KW-0677">Repeat</keyword>
<dbReference type="EMBL" id="JAUCMV010000001">
    <property type="protein sequence ID" value="KAK0422202.1"/>
    <property type="molecule type" value="Genomic_DNA"/>
</dbReference>
<evidence type="ECO:0000313" key="9">
    <source>
        <dbReference type="EMBL" id="KAK0422202.1"/>
    </source>
</evidence>
<dbReference type="PANTHER" id="PTHR19325:SF575">
    <property type="entry name" value="LOCOMOTION-RELATED PROTEIN HIKARU GENKI"/>
    <property type="match status" value="1"/>
</dbReference>
<sequence length="1153" mass="119630">MSIRLVATLFSAILVLAAAQNCPPLLPVPNGQFKYGPGNEIFHSEGSTATLVCNQGSALSGHTNTFRCQSGQWSPPIDTKCLSLRAEPVNLLNVGQSIASCYPLNIANGNAIYSALGAGPFPEGTNVHLLCNLGFAPMGKPFARCENGQWTNIGQCKSISNVRCAPLLPVPNGQISYIASGNGPYDYGAIAQLNCNLGYTVVGVSAVTCEPTGWGPFPGLGSCQKHSKDNRSRRQSGLSGSGGQCASVTDPNGIVTHLGGNFGSTQQPTGASAIVTCHLGYSGGGSSSCRGGTWTPAIPPCTQSNGLGAMAMPGNTDCPMLLVFNGNVTYAPNSNPFAFTYPQGTSASLQCNPNFTPTGQMQVSCQNGMWTPSIGMCNPQGVGAVGVPGTGLQQCPELIVPNGMVTYTPQGLIHQQGTSANLNCNGGFQLQGTPSTSCQNGQWTPPIGQCMSNGVGGVPGVTTGGMQCIFGMGAPMGGTVRHDRGEVAPFPEGTVATGSCPNGQLQGNTTATCRNGQWVPFMFSTCPVGGVGIGMPSTGSCGLGIAQPFGSQLTYSNNQLFPPYNQGSTVTASCTNGRPVNGLNSATCQNGQWVPQTLGTCDTIPAMNNGGSGAPGSLPCVFGHLPVGATVEYNPNSAAPYPHNTQASIRCNQGYVLQGSQQSTCQNGNWNPPLGSCNLQMGGVGIEMGTGNVESNCYNLPNVSNGQVRYFPDSQTGRYQIGATANLACDAGYMAVSARTATCQATTGWNEMSVGQCQPISGGGNTNNQMGSCQFIPSNPQNGRVQVHAVNQQPPFAPFTSAVVMCNPGFYPSNPTAVSITCQSGQWIPSQISQCIPSGSAVAGTQCFSGLPFVTGGRIHYSNAATFPPFPSGTRAQLSCDQPGALRGIQTADCVNGAWNPTQLGTCTTQLYNPPPASVGVVRQTTPGMARIPQCKLIDQIVPHGVIEYSDRFNPTGPFDEGVVGTLSCNFGYVVSGPPKAICQAGLWQPPLVGDCRLNSATVVREPSKGGCPPMQIKLTDAYLDTDKIPENGVFPNGAATTLQCKPGYRSVGQTNSICRDGQWLPSLGSCEKTRDTGTAVQTCQPLIPPFNGRISYIQASPSNNYQIGTTAILNCELGYIVDGQAALSCTSTGWQPHPGFGQCRLNNEIFGK</sequence>
<evidence type="ECO:0000256" key="3">
    <source>
        <dbReference type="ARBA" id="ARBA00023157"/>
    </source>
</evidence>
<evidence type="ECO:0000313" key="10">
    <source>
        <dbReference type="Proteomes" id="UP001175271"/>
    </source>
</evidence>
<feature type="domain" description="Sushi" evidence="8">
    <location>
        <begin position="20"/>
        <end position="83"/>
    </location>
</feature>
<evidence type="ECO:0000256" key="4">
    <source>
        <dbReference type="ARBA" id="ARBA00023180"/>
    </source>
</evidence>
<feature type="signal peptide" evidence="7">
    <location>
        <begin position="1"/>
        <end position="19"/>
    </location>
</feature>